<dbReference type="InterPro" id="IPR050697">
    <property type="entry name" value="Adenylyl/Guanylyl_Cyclase_3/4"/>
</dbReference>
<dbReference type="PANTHER" id="PTHR43081">
    <property type="entry name" value="ADENYLATE CYCLASE, TERMINAL-DIFFERENTIATION SPECIFIC-RELATED"/>
    <property type="match status" value="1"/>
</dbReference>
<dbReference type="Gene3D" id="6.10.340.10">
    <property type="match status" value="1"/>
</dbReference>
<dbReference type="CDD" id="cd06225">
    <property type="entry name" value="HAMP"/>
    <property type="match status" value="1"/>
</dbReference>
<dbReference type="GO" id="GO:0004016">
    <property type="term" value="F:adenylate cyclase activity"/>
    <property type="evidence" value="ECO:0007669"/>
    <property type="project" value="UniProtKB-ARBA"/>
</dbReference>
<dbReference type="GO" id="GO:0035556">
    <property type="term" value="P:intracellular signal transduction"/>
    <property type="evidence" value="ECO:0007669"/>
    <property type="project" value="InterPro"/>
</dbReference>
<dbReference type="InterPro" id="IPR001054">
    <property type="entry name" value="A/G_cyclase"/>
</dbReference>
<dbReference type="EMBL" id="FWXY01000010">
    <property type="protein sequence ID" value="SMC78638.1"/>
    <property type="molecule type" value="Genomic_DNA"/>
</dbReference>
<dbReference type="GO" id="GO:0016020">
    <property type="term" value="C:membrane"/>
    <property type="evidence" value="ECO:0007669"/>
    <property type="project" value="InterPro"/>
</dbReference>
<feature type="transmembrane region" description="Helical" evidence="1">
    <location>
        <begin position="7"/>
        <end position="25"/>
    </location>
</feature>
<sequence length="509" mass="57220">MIKNRFHYYRLANDILLGTLIANILGDQITRIFFSNRDTGFSQDFITLIWFVDMFYLIIACIIAIVVIVSYESPVRNCLKSFYKGRRCDPEMMKKAQRRLLNEPYLIIVLNILIWTVGTFVFWLIGSEASHIGVACGMVTVILAFFWVEHVSQKKLIPIFFPDGGLAKVKGAKTLGLGVRIGAWLLAVSIIPLSYIYITTRWFREQEQAGKTNPGELLEHFQFTLIMESSLFILLAVGLSILVVKNFRAPLQEIIQTMTRIKKGDFTARAKVLTNDEIGFVGETLNAMAEGLGERELIKDTFGKYIDRRVRDEILNGNIPLDGEIKEATILFADLRDFTPMAATTPPKTLIRILNGYLDEMSGCIQAHQGLILQFIGDEIEAVFGAPVYESDHVASALRAAIDMQSCLEKLNRRHRKMGFPVLKHGIGIHTGTVLAANIGSRDRMAYSLVGETVNMASRIQGLNKKFQTDILVSHDVAQSVKGEFFLKPMKETQVKGIQMPVTVYTLVL</sequence>
<feature type="transmembrane region" description="Helical" evidence="1">
    <location>
        <begin position="177"/>
        <end position="198"/>
    </location>
</feature>
<dbReference type="SMART" id="SM00304">
    <property type="entry name" value="HAMP"/>
    <property type="match status" value="1"/>
</dbReference>
<dbReference type="CDD" id="cd07302">
    <property type="entry name" value="CHD"/>
    <property type="match status" value="1"/>
</dbReference>
<keyword evidence="5" id="KW-1185">Reference proteome</keyword>
<dbReference type="RefSeq" id="WP_084069216.1">
    <property type="nucleotide sequence ID" value="NZ_FWXY01000010.1"/>
</dbReference>
<dbReference type="SUPFAM" id="SSF158472">
    <property type="entry name" value="HAMP domain-like"/>
    <property type="match status" value="1"/>
</dbReference>
<feature type="transmembrane region" description="Helical" evidence="1">
    <location>
        <begin position="131"/>
        <end position="148"/>
    </location>
</feature>
<dbReference type="Proteomes" id="UP000192418">
    <property type="component" value="Unassembled WGS sequence"/>
</dbReference>
<feature type="transmembrane region" description="Helical" evidence="1">
    <location>
        <begin position="221"/>
        <end position="244"/>
    </location>
</feature>
<proteinExistence type="predicted"/>
<reference evidence="4 5" key="1">
    <citation type="submission" date="2017-04" db="EMBL/GenBank/DDBJ databases">
        <authorList>
            <person name="Afonso C.L."/>
            <person name="Miller P.J."/>
            <person name="Scott M.A."/>
            <person name="Spackman E."/>
            <person name="Goraichik I."/>
            <person name="Dimitrov K.M."/>
            <person name="Suarez D.L."/>
            <person name="Swayne D.E."/>
        </authorList>
    </citation>
    <scope>NUCLEOTIDE SEQUENCE [LARGE SCALE GENOMIC DNA]</scope>
    <source>
        <strain evidence="4 5">DSM 3385</strain>
    </source>
</reference>
<dbReference type="PROSITE" id="PS50885">
    <property type="entry name" value="HAMP"/>
    <property type="match status" value="1"/>
</dbReference>
<dbReference type="PROSITE" id="PS50125">
    <property type="entry name" value="GUANYLATE_CYCLASE_2"/>
    <property type="match status" value="1"/>
</dbReference>
<organism evidence="4 5">
    <name type="scientific">Desulfocicer vacuolatum DSM 3385</name>
    <dbReference type="NCBI Taxonomy" id="1121400"/>
    <lineage>
        <taxon>Bacteria</taxon>
        <taxon>Pseudomonadati</taxon>
        <taxon>Thermodesulfobacteriota</taxon>
        <taxon>Desulfobacteria</taxon>
        <taxon>Desulfobacterales</taxon>
        <taxon>Desulfobacteraceae</taxon>
        <taxon>Desulfocicer</taxon>
    </lineage>
</organism>
<evidence type="ECO:0000313" key="4">
    <source>
        <dbReference type="EMBL" id="SMC78638.1"/>
    </source>
</evidence>
<gene>
    <name evidence="4" type="ORF">SAMN02746065_11042</name>
</gene>
<dbReference type="InterPro" id="IPR003660">
    <property type="entry name" value="HAMP_dom"/>
</dbReference>
<dbReference type="Gene3D" id="3.30.70.1230">
    <property type="entry name" value="Nucleotide cyclase"/>
    <property type="match status" value="1"/>
</dbReference>
<dbReference type="GO" id="GO:0006171">
    <property type="term" value="P:cAMP biosynthetic process"/>
    <property type="evidence" value="ECO:0007669"/>
    <property type="project" value="TreeGrafter"/>
</dbReference>
<dbReference type="SUPFAM" id="SSF55073">
    <property type="entry name" value="Nucleotide cyclase"/>
    <property type="match status" value="1"/>
</dbReference>
<evidence type="ECO:0000259" key="3">
    <source>
        <dbReference type="PROSITE" id="PS50885"/>
    </source>
</evidence>
<dbReference type="SMART" id="SM00044">
    <property type="entry name" value="CYCc"/>
    <property type="match status" value="1"/>
</dbReference>
<evidence type="ECO:0000259" key="2">
    <source>
        <dbReference type="PROSITE" id="PS50125"/>
    </source>
</evidence>
<dbReference type="PANTHER" id="PTHR43081:SF1">
    <property type="entry name" value="ADENYLATE CYCLASE, TERMINAL-DIFFERENTIATION SPECIFIC"/>
    <property type="match status" value="1"/>
</dbReference>
<dbReference type="InterPro" id="IPR029787">
    <property type="entry name" value="Nucleotide_cyclase"/>
</dbReference>
<feature type="transmembrane region" description="Helical" evidence="1">
    <location>
        <begin position="105"/>
        <end position="125"/>
    </location>
</feature>
<protein>
    <submittedName>
        <fullName evidence="4">Adenylate cyclase</fullName>
    </submittedName>
</protein>
<dbReference type="OrthoDB" id="9806735at2"/>
<dbReference type="STRING" id="1121400.SAMN02746065_11042"/>
<dbReference type="Pfam" id="PF00211">
    <property type="entry name" value="Guanylate_cyc"/>
    <property type="match status" value="1"/>
</dbReference>
<evidence type="ECO:0000313" key="5">
    <source>
        <dbReference type="Proteomes" id="UP000192418"/>
    </source>
</evidence>
<dbReference type="AlphaFoldDB" id="A0A1W2C1M8"/>
<feature type="domain" description="HAMP" evidence="3">
    <location>
        <begin position="245"/>
        <end position="297"/>
    </location>
</feature>
<feature type="domain" description="Guanylate cyclase" evidence="2">
    <location>
        <begin position="329"/>
        <end position="461"/>
    </location>
</feature>
<accession>A0A1W2C1M8</accession>
<name>A0A1W2C1M8_9BACT</name>
<keyword evidence="1" id="KW-0812">Transmembrane</keyword>
<keyword evidence="1" id="KW-0472">Membrane</keyword>
<feature type="transmembrane region" description="Helical" evidence="1">
    <location>
        <begin position="45"/>
        <end position="71"/>
    </location>
</feature>
<dbReference type="Pfam" id="PF00672">
    <property type="entry name" value="HAMP"/>
    <property type="match status" value="1"/>
</dbReference>
<keyword evidence="1" id="KW-1133">Transmembrane helix</keyword>
<evidence type="ECO:0000256" key="1">
    <source>
        <dbReference type="SAM" id="Phobius"/>
    </source>
</evidence>